<dbReference type="Gene3D" id="3.20.20.190">
    <property type="entry name" value="Phosphatidylinositol (PI) phosphodiesterase"/>
    <property type="match status" value="1"/>
</dbReference>
<sequence length="277" mass="31281">MRPMHVEIHGHRGARGLRPENTMPAFRLALALGVDALEMDVVLSGDGQVVVSHEPWFSATLCREPSGQPVRSYRRGNLYRMAYAEIARFDCGSRRHPRFPHQQPMPAAKPLLRDVLLASEAYVQALQRPPVRYSIEIKSRPDWEGRYHPDPETFVRHVMAVVMEVGVASRTMLLSFDHRVLQAAQRLFPGQALMLLVEDRKPFAAHLAALGFIPAAYGPHYRLVDEALVATVRAQGMRLVPWTVNHPREMQRLLRLGVDGLITDYPDRALALLQAHS</sequence>
<accession>A0A7V2AYE5</accession>
<dbReference type="GO" id="GO:0008081">
    <property type="term" value="F:phosphoric diester hydrolase activity"/>
    <property type="evidence" value="ECO:0007669"/>
    <property type="project" value="InterPro"/>
</dbReference>
<dbReference type="InterPro" id="IPR030395">
    <property type="entry name" value="GP_PDE_dom"/>
</dbReference>
<evidence type="ECO:0000313" key="2">
    <source>
        <dbReference type="EMBL" id="HER94924.1"/>
    </source>
</evidence>
<dbReference type="SUPFAM" id="SSF51695">
    <property type="entry name" value="PLC-like phosphodiesterases"/>
    <property type="match status" value="1"/>
</dbReference>
<evidence type="ECO:0000259" key="1">
    <source>
        <dbReference type="PROSITE" id="PS51704"/>
    </source>
</evidence>
<dbReference type="PROSITE" id="PS51704">
    <property type="entry name" value="GP_PDE"/>
    <property type="match status" value="1"/>
</dbReference>
<dbReference type="EMBL" id="DSGB01000001">
    <property type="protein sequence ID" value="HER94924.1"/>
    <property type="molecule type" value="Genomic_DNA"/>
</dbReference>
<reference evidence="2" key="1">
    <citation type="journal article" date="2020" name="mSystems">
        <title>Genome- and Community-Level Interaction Insights into Carbon Utilization and Element Cycling Functions of Hydrothermarchaeota in Hydrothermal Sediment.</title>
        <authorList>
            <person name="Zhou Z."/>
            <person name="Liu Y."/>
            <person name="Xu W."/>
            <person name="Pan J."/>
            <person name="Luo Z.H."/>
            <person name="Li M."/>
        </authorList>
    </citation>
    <scope>NUCLEOTIDE SEQUENCE [LARGE SCALE GENOMIC DNA]</scope>
    <source>
        <strain evidence="2">SpSt-143</strain>
    </source>
</reference>
<protein>
    <submittedName>
        <fullName evidence="2">Glycerophosphodiester phosphodiesterase</fullName>
    </submittedName>
</protein>
<organism evidence="2">
    <name type="scientific">Rhodothermus marinus</name>
    <name type="common">Rhodothermus obamensis</name>
    <dbReference type="NCBI Taxonomy" id="29549"/>
    <lineage>
        <taxon>Bacteria</taxon>
        <taxon>Pseudomonadati</taxon>
        <taxon>Rhodothermota</taxon>
        <taxon>Rhodothermia</taxon>
        <taxon>Rhodothermales</taxon>
        <taxon>Rhodothermaceae</taxon>
        <taxon>Rhodothermus</taxon>
    </lineage>
</organism>
<dbReference type="PANTHER" id="PTHR46211">
    <property type="entry name" value="GLYCEROPHOSPHORYL DIESTER PHOSPHODIESTERASE"/>
    <property type="match status" value="1"/>
</dbReference>
<gene>
    <name evidence="2" type="ORF">ENO59_00160</name>
</gene>
<dbReference type="Pfam" id="PF03009">
    <property type="entry name" value="GDPD"/>
    <property type="match status" value="1"/>
</dbReference>
<proteinExistence type="predicted"/>
<comment type="caution">
    <text evidence="2">The sequence shown here is derived from an EMBL/GenBank/DDBJ whole genome shotgun (WGS) entry which is preliminary data.</text>
</comment>
<dbReference type="GO" id="GO:0006629">
    <property type="term" value="P:lipid metabolic process"/>
    <property type="evidence" value="ECO:0007669"/>
    <property type="project" value="InterPro"/>
</dbReference>
<dbReference type="PANTHER" id="PTHR46211:SF14">
    <property type="entry name" value="GLYCEROPHOSPHODIESTER PHOSPHODIESTERASE"/>
    <property type="match status" value="1"/>
</dbReference>
<feature type="domain" description="GP-PDE" evidence="1">
    <location>
        <begin position="6"/>
        <end position="273"/>
    </location>
</feature>
<dbReference type="AlphaFoldDB" id="A0A7V2AYE5"/>
<name>A0A7V2AYE5_RHOMR</name>
<dbReference type="InterPro" id="IPR017946">
    <property type="entry name" value="PLC-like_Pdiesterase_TIM-brl"/>
</dbReference>